<organism evidence="1">
    <name type="scientific">marine sediment metagenome</name>
    <dbReference type="NCBI Taxonomy" id="412755"/>
    <lineage>
        <taxon>unclassified sequences</taxon>
        <taxon>metagenomes</taxon>
        <taxon>ecological metagenomes</taxon>
    </lineage>
</organism>
<gene>
    <name evidence="1" type="ORF">LCGC14_2726140</name>
</gene>
<feature type="non-terminal residue" evidence="1">
    <location>
        <position position="1"/>
    </location>
</feature>
<sequence length="63" mass="7001">SHHGQPPALQGGAVVEKPKVIVLCGSSRFCDLMAVCAWLLEKEEKAITMGLHLLPQWYCHEED</sequence>
<dbReference type="AlphaFoldDB" id="A0A0F9BHN3"/>
<proteinExistence type="predicted"/>
<accession>A0A0F9BHN3</accession>
<comment type="caution">
    <text evidence="1">The sequence shown here is derived from an EMBL/GenBank/DDBJ whole genome shotgun (WGS) entry which is preliminary data.</text>
</comment>
<protein>
    <submittedName>
        <fullName evidence="1">Uncharacterized protein</fullName>
    </submittedName>
</protein>
<name>A0A0F9BHN3_9ZZZZ</name>
<reference evidence="1" key="1">
    <citation type="journal article" date="2015" name="Nature">
        <title>Complex archaea that bridge the gap between prokaryotes and eukaryotes.</title>
        <authorList>
            <person name="Spang A."/>
            <person name="Saw J.H."/>
            <person name="Jorgensen S.L."/>
            <person name="Zaremba-Niedzwiedzka K."/>
            <person name="Martijn J."/>
            <person name="Lind A.E."/>
            <person name="van Eijk R."/>
            <person name="Schleper C."/>
            <person name="Guy L."/>
            <person name="Ettema T.J."/>
        </authorList>
    </citation>
    <scope>NUCLEOTIDE SEQUENCE</scope>
</reference>
<evidence type="ECO:0000313" key="1">
    <source>
        <dbReference type="EMBL" id="KKK90129.1"/>
    </source>
</evidence>
<dbReference type="EMBL" id="LAZR01049228">
    <property type="protein sequence ID" value="KKK90129.1"/>
    <property type="molecule type" value="Genomic_DNA"/>
</dbReference>